<feature type="non-terminal residue" evidence="3">
    <location>
        <position position="130"/>
    </location>
</feature>
<evidence type="ECO:0000256" key="1">
    <source>
        <dbReference type="ARBA" id="ARBA00022801"/>
    </source>
</evidence>
<dbReference type="PANTHER" id="PTHR48081:SF8">
    <property type="entry name" value="ALPHA_BETA HYDROLASE FOLD-3 DOMAIN-CONTAINING PROTEIN-RELATED"/>
    <property type="match status" value="1"/>
</dbReference>
<dbReference type="Gene3D" id="3.40.50.1820">
    <property type="entry name" value="alpha/beta hydrolase"/>
    <property type="match status" value="1"/>
</dbReference>
<dbReference type="PANTHER" id="PTHR48081">
    <property type="entry name" value="AB HYDROLASE SUPERFAMILY PROTEIN C4A8.06C"/>
    <property type="match status" value="1"/>
</dbReference>
<organism evidence="3">
    <name type="scientific">uncultured Bacillus sp</name>
    <dbReference type="NCBI Taxonomy" id="83428"/>
    <lineage>
        <taxon>Bacteria</taxon>
        <taxon>Bacillati</taxon>
        <taxon>Bacillota</taxon>
        <taxon>Bacilli</taxon>
        <taxon>Bacillales</taxon>
        <taxon>Bacillaceae</taxon>
        <taxon>Bacillus</taxon>
        <taxon>environmental samples</taxon>
    </lineage>
</organism>
<accession>A0A060BQ59</accession>
<dbReference type="InterPro" id="IPR013094">
    <property type="entry name" value="AB_hydrolase_3"/>
</dbReference>
<proteinExistence type="predicted"/>
<dbReference type="InterPro" id="IPR029058">
    <property type="entry name" value="AB_hydrolase_fold"/>
</dbReference>
<dbReference type="AlphaFoldDB" id="A0A060BQ59"/>
<sequence>MVMGSAAGSDGRARAFSDAASCGVVVPEYRLAPEHPAPAAHQDCLAVTRWVASHAESIGVDQHRIALGGISAGGNLALSTALVVRGEMDISLVLALCPMLDDRTATCDDDDRPVWNSRLNSTAWRAYLRP</sequence>
<name>A0A060BQ59_9BACI</name>
<protein>
    <submittedName>
        <fullName evidence="3">Abhydrolase_3</fullName>
    </submittedName>
</protein>
<dbReference type="GO" id="GO:0016787">
    <property type="term" value="F:hydrolase activity"/>
    <property type="evidence" value="ECO:0007669"/>
    <property type="project" value="UniProtKB-KW"/>
</dbReference>
<reference evidence="3" key="1">
    <citation type="journal article" date="2013" name="Environ. Microbiol.">
        <title>Seasonally variable intestinal metagenomes of the red palm weevil (Rhynchophorus ferrugineus).</title>
        <authorList>
            <person name="Jia S."/>
            <person name="Zhang X."/>
            <person name="Zhang G."/>
            <person name="Yin A."/>
            <person name="Zhang S."/>
            <person name="Li F."/>
            <person name="Wang L."/>
            <person name="Zhao D."/>
            <person name="Yun Q."/>
            <person name="Tala"/>
            <person name="Wang J."/>
            <person name="Sun G."/>
            <person name="Baabdullah M."/>
            <person name="Yu X."/>
            <person name="Hu S."/>
            <person name="Al-Mssallem I.S."/>
            <person name="Yu J."/>
        </authorList>
    </citation>
    <scope>NUCLEOTIDE SEQUENCE</scope>
</reference>
<dbReference type="EMBL" id="KF119207">
    <property type="protein sequence ID" value="AIA86473.1"/>
    <property type="molecule type" value="Genomic_DNA"/>
</dbReference>
<keyword evidence="1 3" id="KW-0378">Hydrolase</keyword>
<evidence type="ECO:0000313" key="3">
    <source>
        <dbReference type="EMBL" id="AIA86473.1"/>
    </source>
</evidence>
<dbReference type="Pfam" id="PF07859">
    <property type="entry name" value="Abhydrolase_3"/>
    <property type="match status" value="1"/>
</dbReference>
<feature type="domain" description="Alpha/beta hydrolase fold-3" evidence="2">
    <location>
        <begin position="2"/>
        <end position="128"/>
    </location>
</feature>
<evidence type="ECO:0000259" key="2">
    <source>
        <dbReference type="Pfam" id="PF07859"/>
    </source>
</evidence>
<dbReference type="InterPro" id="IPR050300">
    <property type="entry name" value="GDXG_lipolytic_enzyme"/>
</dbReference>
<dbReference type="SUPFAM" id="SSF53474">
    <property type="entry name" value="alpha/beta-Hydrolases"/>
    <property type="match status" value="1"/>
</dbReference>